<dbReference type="SMART" id="SM00248">
    <property type="entry name" value="ANK"/>
    <property type="match status" value="3"/>
</dbReference>
<keyword evidence="1" id="KW-0677">Repeat</keyword>
<sequence length="312" mass="34785">MLPPSERLRSAVKDGNVAVVTRLLTRFPHLWLNADSEGKSNLHHASYNGKYLVCFHLISHKPGDFSNNSIDLLTFQSESVLHMPIALHHSQTLHYLLQEFPGKLWLNHKGGPDLQTPLHYCCRYGFVYGMQLLLEFGASYWDTDTNGNTCLHLCFAHGQLRCIQILMEHIMGHKGIEAFEMLENSRNKKGWLASEFAISTDFSHSYSKIKSMVASRSVSIPQYPEASFPLSSPIVLDSSPFMSSASNSKTNSNTSLPSTAVPRGRPHAQSLSINTSPTSPIIRKARSSSTIQSSPDWSPTVSSISFRRARPQ</sequence>
<gene>
    <name evidence="4" type="ORF">PGUG_01806</name>
</gene>
<dbReference type="VEuPathDB" id="FungiDB:PGUG_01806"/>
<dbReference type="AlphaFoldDB" id="A5DEV5"/>
<dbReference type="SUPFAM" id="SSF48403">
    <property type="entry name" value="Ankyrin repeat"/>
    <property type="match status" value="1"/>
</dbReference>
<dbReference type="FunCoup" id="A5DEV5">
    <property type="interactions" value="46"/>
</dbReference>
<proteinExistence type="predicted"/>
<dbReference type="GeneID" id="5127809"/>
<evidence type="ECO:0000256" key="3">
    <source>
        <dbReference type="SAM" id="MobiDB-lite"/>
    </source>
</evidence>
<evidence type="ECO:0000313" key="4">
    <source>
        <dbReference type="EMBL" id="EDK37708.2"/>
    </source>
</evidence>
<organism evidence="4 5">
    <name type="scientific">Meyerozyma guilliermondii (strain ATCC 6260 / CBS 566 / DSM 6381 / JCM 1539 / NBRC 10279 / NRRL Y-324)</name>
    <name type="common">Yeast</name>
    <name type="synonym">Candida guilliermondii</name>
    <dbReference type="NCBI Taxonomy" id="294746"/>
    <lineage>
        <taxon>Eukaryota</taxon>
        <taxon>Fungi</taxon>
        <taxon>Dikarya</taxon>
        <taxon>Ascomycota</taxon>
        <taxon>Saccharomycotina</taxon>
        <taxon>Pichiomycetes</taxon>
        <taxon>Debaryomycetaceae</taxon>
        <taxon>Meyerozyma</taxon>
    </lineage>
</organism>
<dbReference type="RefSeq" id="XP_001486135.2">
    <property type="nucleotide sequence ID" value="XM_001486085.1"/>
</dbReference>
<accession>A5DEV5</accession>
<reference evidence="4 5" key="1">
    <citation type="journal article" date="2009" name="Nature">
        <title>Evolution of pathogenicity and sexual reproduction in eight Candida genomes.</title>
        <authorList>
            <person name="Butler G."/>
            <person name="Rasmussen M.D."/>
            <person name="Lin M.F."/>
            <person name="Santos M.A."/>
            <person name="Sakthikumar S."/>
            <person name="Munro C.A."/>
            <person name="Rheinbay E."/>
            <person name="Grabherr M."/>
            <person name="Forche A."/>
            <person name="Reedy J.L."/>
            <person name="Agrafioti I."/>
            <person name="Arnaud M.B."/>
            <person name="Bates S."/>
            <person name="Brown A.J."/>
            <person name="Brunke S."/>
            <person name="Costanzo M.C."/>
            <person name="Fitzpatrick D.A."/>
            <person name="de Groot P.W."/>
            <person name="Harris D."/>
            <person name="Hoyer L.L."/>
            <person name="Hube B."/>
            <person name="Klis F.M."/>
            <person name="Kodira C."/>
            <person name="Lennard N."/>
            <person name="Logue M.E."/>
            <person name="Martin R."/>
            <person name="Neiman A.M."/>
            <person name="Nikolaou E."/>
            <person name="Quail M.A."/>
            <person name="Quinn J."/>
            <person name="Santos M.C."/>
            <person name="Schmitzberger F.F."/>
            <person name="Sherlock G."/>
            <person name="Shah P."/>
            <person name="Silverstein K.A."/>
            <person name="Skrzypek M.S."/>
            <person name="Soll D."/>
            <person name="Staggs R."/>
            <person name="Stansfield I."/>
            <person name="Stumpf M.P."/>
            <person name="Sudbery P.E."/>
            <person name="Srikantha T."/>
            <person name="Zeng Q."/>
            <person name="Berman J."/>
            <person name="Berriman M."/>
            <person name="Heitman J."/>
            <person name="Gow N.A."/>
            <person name="Lorenz M.C."/>
            <person name="Birren B.W."/>
            <person name="Kellis M."/>
            <person name="Cuomo C.A."/>
        </authorList>
    </citation>
    <scope>NUCLEOTIDE SEQUENCE [LARGE SCALE GENOMIC DNA]</scope>
    <source>
        <strain evidence="5">ATCC 6260 / CBS 566 / DSM 6381 / JCM 1539 / NBRC 10279 / NRRL Y-324</strain>
    </source>
</reference>
<dbReference type="PANTHER" id="PTHR24178">
    <property type="entry name" value="MOLTING PROTEIN MLT-4"/>
    <property type="match status" value="1"/>
</dbReference>
<feature type="region of interest" description="Disordered" evidence="3">
    <location>
        <begin position="242"/>
        <end position="312"/>
    </location>
</feature>
<feature type="compositionally biased region" description="Polar residues" evidence="3">
    <location>
        <begin position="269"/>
        <end position="279"/>
    </location>
</feature>
<dbReference type="Proteomes" id="UP000001997">
    <property type="component" value="Unassembled WGS sequence"/>
</dbReference>
<dbReference type="EMBL" id="CH408156">
    <property type="protein sequence ID" value="EDK37708.2"/>
    <property type="molecule type" value="Genomic_DNA"/>
</dbReference>
<dbReference type="InParanoid" id="A5DEV5"/>
<feature type="compositionally biased region" description="Low complexity" evidence="3">
    <location>
        <begin position="243"/>
        <end position="259"/>
    </location>
</feature>
<keyword evidence="5" id="KW-1185">Reference proteome</keyword>
<dbReference type="eggNOG" id="KOG0504">
    <property type="taxonomic scope" value="Eukaryota"/>
</dbReference>
<evidence type="ECO:0000256" key="1">
    <source>
        <dbReference type="ARBA" id="ARBA00022737"/>
    </source>
</evidence>
<dbReference type="HOGENOM" id="CLU_891699_0_0_1"/>
<evidence type="ECO:0000256" key="2">
    <source>
        <dbReference type="ARBA" id="ARBA00023043"/>
    </source>
</evidence>
<feature type="compositionally biased region" description="Polar residues" evidence="3">
    <location>
        <begin position="287"/>
        <end position="305"/>
    </location>
</feature>
<evidence type="ECO:0000313" key="5">
    <source>
        <dbReference type="Proteomes" id="UP000001997"/>
    </source>
</evidence>
<dbReference type="OMA" id="HIACMND"/>
<dbReference type="Pfam" id="PF12796">
    <property type="entry name" value="Ank_2"/>
    <property type="match status" value="1"/>
</dbReference>
<dbReference type="OrthoDB" id="823504at2759"/>
<dbReference type="InterPro" id="IPR036770">
    <property type="entry name" value="Ankyrin_rpt-contain_sf"/>
</dbReference>
<keyword evidence="2" id="KW-0040">ANK repeat</keyword>
<dbReference type="STRING" id="294746.A5DEV5"/>
<dbReference type="KEGG" id="pgu:PGUG_01806"/>
<name>A5DEV5_PICGU</name>
<dbReference type="InterPro" id="IPR002110">
    <property type="entry name" value="Ankyrin_rpt"/>
</dbReference>
<dbReference type="Gene3D" id="1.25.40.20">
    <property type="entry name" value="Ankyrin repeat-containing domain"/>
    <property type="match status" value="1"/>
</dbReference>
<protein>
    <submittedName>
        <fullName evidence="4">Uncharacterized protein</fullName>
    </submittedName>
</protein>